<reference evidence="1 2" key="1">
    <citation type="journal article" date="2013" name="Genome Announc.">
        <title>Draft Genome Sequence for Ralstonia sp. Strain OR214, a Bacterium with Potential for Bioremediation.</title>
        <authorList>
            <person name="Utturkar S.M."/>
            <person name="Bollmann A."/>
            <person name="Brzoska R.M."/>
            <person name="Klingeman D.M."/>
            <person name="Epstein S.E."/>
            <person name="Palumbo A.V."/>
            <person name="Brown S.D."/>
        </authorList>
    </citation>
    <scope>NUCLEOTIDE SEQUENCE [LARGE SCALE GENOMIC DNA]</scope>
    <source>
        <strain evidence="1 2">OR214</strain>
    </source>
</reference>
<dbReference type="Proteomes" id="UP000013280">
    <property type="component" value="Unassembled WGS sequence"/>
</dbReference>
<organism evidence="1 2">
    <name type="scientific">Ralstonia pickettii OR214</name>
    <dbReference type="NCBI Taxonomy" id="1264675"/>
    <lineage>
        <taxon>Bacteria</taxon>
        <taxon>Pseudomonadati</taxon>
        <taxon>Pseudomonadota</taxon>
        <taxon>Betaproteobacteria</taxon>
        <taxon>Burkholderiales</taxon>
        <taxon>Burkholderiaceae</taxon>
        <taxon>Ralstonia</taxon>
    </lineage>
</organism>
<proteinExistence type="predicted"/>
<evidence type="ECO:0000313" key="2">
    <source>
        <dbReference type="Proteomes" id="UP000013280"/>
    </source>
</evidence>
<accession>R0E1S4</accession>
<dbReference type="AlphaFoldDB" id="R0E1S4"/>
<protein>
    <submittedName>
        <fullName evidence="1">Uncharacterized protein</fullName>
    </submittedName>
</protein>
<dbReference type="EMBL" id="APMQ01000001">
    <property type="protein sequence ID" value="ENZ79588.1"/>
    <property type="molecule type" value="Genomic_DNA"/>
</dbReference>
<evidence type="ECO:0000313" key="1">
    <source>
        <dbReference type="EMBL" id="ENZ79588.1"/>
    </source>
</evidence>
<name>R0E1S4_RALPI</name>
<sequence>MSADALRRLTLFANLSTIDRSRQRMQINAQIQLEPDDIREAIRAYVRQQTGREILSEIKCDRERGIGGFNVSATFDVGPDERDQKKTQGA</sequence>
<gene>
    <name evidence="1" type="ORF">OR214_00004</name>
</gene>
<dbReference type="PATRIC" id="fig|1264675.3.peg.3"/>
<comment type="caution">
    <text evidence="1">The sequence shown here is derived from an EMBL/GenBank/DDBJ whole genome shotgun (WGS) entry which is preliminary data.</text>
</comment>